<accession>A0ABU0NGI5</accession>
<reference evidence="2 3" key="1">
    <citation type="submission" date="2023-07" db="EMBL/GenBank/DDBJ databases">
        <title>Comparative genomics of wheat-associated soil bacteria to identify genetic determinants of phenazine resistance.</title>
        <authorList>
            <person name="Mouncey N."/>
        </authorList>
    </citation>
    <scope>NUCLEOTIDE SEQUENCE [LARGE SCALE GENOMIC DNA]</scope>
    <source>
        <strain evidence="2 3">B2I6</strain>
    </source>
</reference>
<organism evidence="2 3">
    <name type="scientific">Streptomyces rishiriensis</name>
    <dbReference type="NCBI Taxonomy" id="68264"/>
    <lineage>
        <taxon>Bacteria</taxon>
        <taxon>Bacillati</taxon>
        <taxon>Actinomycetota</taxon>
        <taxon>Actinomycetes</taxon>
        <taxon>Kitasatosporales</taxon>
        <taxon>Streptomycetaceae</taxon>
        <taxon>Streptomyces</taxon>
    </lineage>
</organism>
<proteinExistence type="predicted"/>
<comment type="caution">
    <text evidence="2">The sequence shown here is derived from an EMBL/GenBank/DDBJ whole genome shotgun (WGS) entry which is preliminary data.</text>
</comment>
<gene>
    <name evidence="2" type="ORF">QF030_000400</name>
</gene>
<keyword evidence="3" id="KW-1185">Reference proteome</keyword>
<name>A0ABU0NGI5_STRRH</name>
<keyword evidence="1" id="KW-1133">Transmembrane helix</keyword>
<dbReference type="Proteomes" id="UP001230654">
    <property type="component" value="Unassembled WGS sequence"/>
</dbReference>
<evidence type="ECO:0000256" key="1">
    <source>
        <dbReference type="SAM" id="Phobius"/>
    </source>
</evidence>
<protein>
    <submittedName>
        <fullName evidence="2">Uncharacterized protein</fullName>
    </submittedName>
</protein>
<dbReference type="RefSeq" id="WP_307160958.1">
    <property type="nucleotide sequence ID" value="NZ_JAUSWV010000001.1"/>
</dbReference>
<keyword evidence="1" id="KW-0812">Transmembrane</keyword>
<evidence type="ECO:0000313" key="2">
    <source>
        <dbReference type="EMBL" id="MDQ0578222.1"/>
    </source>
</evidence>
<evidence type="ECO:0000313" key="3">
    <source>
        <dbReference type="Proteomes" id="UP001230654"/>
    </source>
</evidence>
<keyword evidence="1" id="KW-0472">Membrane</keyword>
<dbReference type="EMBL" id="JAUSWV010000001">
    <property type="protein sequence ID" value="MDQ0578222.1"/>
    <property type="molecule type" value="Genomic_DNA"/>
</dbReference>
<feature type="transmembrane region" description="Helical" evidence="1">
    <location>
        <begin position="29"/>
        <end position="52"/>
    </location>
</feature>
<sequence>MLSLLGASGGAVVGALCTAGYAVLRDWPVVIPLDTLSLGVIASFAVGVPAGINSECTVKAFGSHS</sequence>